<organism evidence="10">
    <name type="scientific">freshwater metagenome</name>
    <dbReference type="NCBI Taxonomy" id="449393"/>
    <lineage>
        <taxon>unclassified sequences</taxon>
        <taxon>metagenomes</taxon>
        <taxon>ecological metagenomes</taxon>
    </lineage>
</organism>
<dbReference type="InterPro" id="IPR045031">
    <property type="entry name" value="DHP_synth-like"/>
</dbReference>
<dbReference type="NCBIfam" id="TIGR01496">
    <property type="entry name" value="DHPS"/>
    <property type="match status" value="1"/>
</dbReference>
<dbReference type="Gene3D" id="3.20.20.20">
    <property type="entry name" value="Dihydropteroate synthase-like"/>
    <property type="match status" value="1"/>
</dbReference>
<evidence type="ECO:0000256" key="5">
    <source>
        <dbReference type="ARBA" id="ARBA00022679"/>
    </source>
</evidence>
<comment type="catalytic activity">
    <reaction evidence="1">
        <text>(7,8-dihydropterin-6-yl)methyl diphosphate + 4-aminobenzoate = 7,8-dihydropteroate + diphosphate</text>
        <dbReference type="Rhea" id="RHEA:19949"/>
        <dbReference type="ChEBI" id="CHEBI:17836"/>
        <dbReference type="ChEBI" id="CHEBI:17839"/>
        <dbReference type="ChEBI" id="CHEBI:33019"/>
        <dbReference type="ChEBI" id="CHEBI:72950"/>
        <dbReference type="EC" id="2.5.1.15"/>
    </reaction>
</comment>
<evidence type="ECO:0000256" key="6">
    <source>
        <dbReference type="ARBA" id="ARBA00022723"/>
    </source>
</evidence>
<dbReference type="GO" id="GO:0046656">
    <property type="term" value="P:folic acid biosynthetic process"/>
    <property type="evidence" value="ECO:0007669"/>
    <property type="project" value="UniProtKB-KW"/>
</dbReference>
<dbReference type="InterPro" id="IPR000489">
    <property type="entry name" value="Pterin-binding_dom"/>
</dbReference>
<protein>
    <recommendedName>
        <fullName evidence="4">dihydropteroate synthase</fullName>
        <ecNumber evidence="4">2.5.1.15</ecNumber>
    </recommendedName>
</protein>
<comment type="pathway">
    <text evidence="3">Cofactor biosynthesis; tetrahydrofolate biosynthesis; 7,8-dihydrofolate from 2-amino-4-hydroxy-6-hydroxymethyl-7,8-dihydropteridine diphosphate and 4-aminobenzoate: step 1/2.</text>
</comment>
<dbReference type="AlphaFoldDB" id="A0A6J6EWX3"/>
<evidence type="ECO:0000256" key="7">
    <source>
        <dbReference type="ARBA" id="ARBA00022842"/>
    </source>
</evidence>
<feature type="domain" description="Pterin-binding" evidence="9">
    <location>
        <begin position="4"/>
        <end position="258"/>
    </location>
</feature>
<gene>
    <name evidence="10" type="ORF">UFOPK1766_00466</name>
</gene>
<evidence type="ECO:0000259" key="9">
    <source>
        <dbReference type="PROSITE" id="PS50972"/>
    </source>
</evidence>
<dbReference type="PROSITE" id="PS50972">
    <property type="entry name" value="PTERIN_BINDING"/>
    <property type="match status" value="1"/>
</dbReference>
<reference evidence="10" key="1">
    <citation type="submission" date="2020-05" db="EMBL/GenBank/DDBJ databases">
        <authorList>
            <person name="Chiriac C."/>
            <person name="Salcher M."/>
            <person name="Ghai R."/>
            <person name="Kavagutti S V."/>
        </authorList>
    </citation>
    <scope>NUCLEOTIDE SEQUENCE</scope>
</reference>
<dbReference type="GO" id="GO:0046872">
    <property type="term" value="F:metal ion binding"/>
    <property type="evidence" value="ECO:0007669"/>
    <property type="project" value="UniProtKB-KW"/>
</dbReference>
<dbReference type="GO" id="GO:0005829">
    <property type="term" value="C:cytosol"/>
    <property type="evidence" value="ECO:0007669"/>
    <property type="project" value="TreeGrafter"/>
</dbReference>
<dbReference type="PANTHER" id="PTHR20941">
    <property type="entry name" value="FOLATE SYNTHESIS PROTEINS"/>
    <property type="match status" value="1"/>
</dbReference>
<keyword evidence="8" id="KW-0289">Folate biosynthesis</keyword>
<evidence type="ECO:0000313" key="10">
    <source>
        <dbReference type="EMBL" id="CAB4581120.1"/>
    </source>
</evidence>
<dbReference type="PANTHER" id="PTHR20941:SF1">
    <property type="entry name" value="FOLIC ACID SYNTHESIS PROTEIN FOL1"/>
    <property type="match status" value="1"/>
</dbReference>
<keyword evidence="5" id="KW-0808">Transferase</keyword>
<comment type="cofactor">
    <cofactor evidence="2">
        <name>Mg(2+)</name>
        <dbReference type="ChEBI" id="CHEBI:18420"/>
    </cofactor>
</comment>
<accession>A0A6J6EWX3</accession>
<dbReference type="GO" id="GO:0004156">
    <property type="term" value="F:dihydropteroate synthase activity"/>
    <property type="evidence" value="ECO:0007669"/>
    <property type="project" value="UniProtKB-EC"/>
</dbReference>
<dbReference type="CDD" id="cd00739">
    <property type="entry name" value="DHPS"/>
    <property type="match status" value="1"/>
</dbReference>
<evidence type="ECO:0000256" key="4">
    <source>
        <dbReference type="ARBA" id="ARBA00012458"/>
    </source>
</evidence>
<keyword evidence="7" id="KW-0460">Magnesium</keyword>
<dbReference type="PROSITE" id="PS00793">
    <property type="entry name" value="DHPS_2"/>
    <property type="match status" value="1"/>
</dbReference>
<dbReference type="PROSITE" id="PS00792">
    <property type="entry name" value="DHPS_1"/>
    <property type="match status" value="1"/>
</dbReference>
<dbReference type="InterPro" id="IPR006390">
    <property type="entry name" value="DHP_synth_dom"/>
</dbReference>
<name>A0A6J6EWX3_9ZZZZ</name>
<proteinExistence type="predicted"/>
<sequence>MSRTLVMGILNVTPNSFADGGKYLAKEDAINQGRRLIAEGADIIDVGGESTKPGVERVSQEDELTRVIPVITELVKDGATVSVDTMRAEVAKQAIASGATYVNDVSGGLADAKMAGLIAEHPKIQYIAMHWRGHSKNMQSQAVYKDVVKEVKDELDERVSALLKAGVNPEQIILDPGIGFAKESDHNWQLLKNVERLQLLGYPLLIGVSRKRFLGELINAPEPDKREAATIALTSEMARLKVWGVRTHAVRAHQDAISVVEQMRK</sequence>
<dbReference type="EMBL" id="CAEZTW010000065">
    <property type="protein sequence ID" value="CAB4581120.1"/>
    <property type="molecule type" value="Genomic_DNA"/>
</dbReference>
<dbReference type="SUPFAM" id="SSF51717">
    <property type="entry name" value="Dihydropteroate synthetase-like"/>
    <property type="match status" value="1"/>
</dbReference>
<evidence type="ECO:0000256" key="1">
    <source>
        <dbReference type="ARBA" id="ARBA00000012"/>
    </source>
</evidence>
<dbReference type="FunFam" id="3.20.20.20:FF:000006">
    <property type="entry name" value="Dihydropteroate synthase"/>
    <property type="match status" value="1"/>
</dbReference>
<dbReference type="GO" id="GO:0046654">
    <property type="term" value="P:tetrahydrofolate biosynthetic process"/>
    <property type="evidence" value="ECO:0007669"/>
    <property type="project" value="TreeGrafter"/>
</dbReference>
<dbReference type="EC" id="2.5.1.15" evidence="4"/>
<evidence type="ECO:0000256" key="2">
    <source>
        <dbReference type="ARBA" id="ARBA00001946"/>
    </source>
</evidence>
<dbReference type="InterPro" id="IPR011005">
    <property type="entry name" value="Dihydropteroate_synth-like_sf"/>
</dbReference>
<evidence type="ECO:0000256" key="8">
    <source>
        <dbReference type="ARBA" id="ARBA00022909"/>
    </source>
</evidence>
<keyword evidence="6" id="KW-0479">Metal-binding</keyword>
<evidence type="ECO:0000256" key="3">
    <source>
        <dbReference type="ARBA" id="ARBA00004763"/>
    </source>
</evidence>
<dbReference type="Pfam" id="PF00809">
    <property type="entry name" value="Pterin_bind"/>
    <property type="match status" value="1"/>
</dbReference>